<proteinExistence type="predicted"/>
<dbReference type="EMBL" id="CAXITT010000191">
    <property type="protein sequence ID" value="CAL1535077.1"/>
    <property type="molecule type" value="Genomic_DNA"/>
</dbReference>
<dbReference type="PANTHER" id="PTHR47403">
    <property type="entry name" value="LOC100145250 PROTEIN"/>
    <property type="match status" value="1"/>
</dbReference>
<keyword evidence="2" id="KW-1185">Reference proteome</keyword>
<evidence type="ECO:0000313" key="1">
    <source>
        <dbReference type="EMBL" id="CAL1535077.1"/>
    </source>
</evidence>
<gene>
    <name evidence="1" type="ORF">GSLYS_00009037001</name>
</gene>
<dbReference type="AlphaFoldDB" id="A0AAV2HN00"/>
<name>A0AAV2HN00_LYMST</name>
<dbReference type="SUPFAM" id="SSF55729">
    <property type="entry name" value="Acyl-CoA N-acyltransferases (Nat)"/>
    <property type="match status" value="1"/>
</dbReference>
<comment type="caution">
    <text evidence="1">The sequence shown here is derived from an EMBL/GenBank/DDBJ whole genome shotgun (WGS) entry which is preliminary data.</text>
</comment>
<accession>A0AAV2HN00</accession>
<evidence type="ECO:0000313" key="2">
    <source>
        <dbReference type="Proteomes" id="UP001497497"/>
    </source>
</evidence>
<evidence type="ECO:0008006" key="3">
    <source>
        <dbReference type="Google" id="ProtNLM"/>
    </source>
</evidence>
<organism evidence="1 2">
    <name type="scientific">Lymnaea stagnalis</name>
    <name type="common">Great pond snail</name>
    <name type="synonym">Helix stagnalis</name>
    <dbReference type="NCBI Taxonomy" id="6523"/>
    <lineage>
        <taxon>Eukaryota</taxon>
        <taxon>Metazoa</taxon>
        <taxon>Spiralia</taxon>
        <taxon>Lophotrochozoa</taxon>
        <taxon>Mollusca</taxon>
        <taxon>Gastropoda</taxon>
        <taxon>Heterobranchia</taxon>
        <taxon>Euthyneura</taxon>
        <taxon>Panpulmonata</taxon>
        <taxon>Hygrophila</taxon>
        <taxon>Lymnaeoidea</taxon>
        <taxon>Lymnaeidae</taxon>
        <taxon>Lymnaea</taxon>
    </lineage>
</organism>
<dbReference type="Proteomes" id="UP001497497">
    <property type="component" value="Unassembled WGS sequence"/>
</dbReference>
<sequence length="375" mass="43339">MLKRRLRPRLFGIWVTACVRHRSTPRYLATDSDTPSLLKSVILRRARLEDYQSIIAIGDKYGGRDYFTSHFHGYLANKRCYPLVAELRGKAVGFHLSQQLDGGQAVMKRAARVHRDYPQLDVLQLMDRELDRYARKELSSARYEMFSVFNRAYERDRVDYLKVGYTDLLTKPIRCLHFNAKDFRNVKRPSQLNSVIPMTYNDLKHLFQHDRAIENLFPRKMLYNFMQGFRPLEVNIPLVWSNGKLAYATTTESIPQTSRPNTPDGDNLTRQMIERIDMVSFSLNYLAKIGLVYFIDIYAVNGFRSVSLKDHIQRHLNTVAKLTSGTGVLWLTLTANVDVERTAHCLMDYGVGHFLPTAEGSIHLLKRDIDRSGVT</sequence>
<protein>
    <recommendedName>
        <fullName evidence="3">N-acetyltransferase domain-containing protein</fullName>
    </recommendedName>
</protein>
<dbReference type="InterPro" id="IPR016181">
    <property type="entry name" value="Acyl_CoA_acyltransferase"/>
</dbReference>
<dbReference type="PANTHER" id="PTHR47403:SF6">
    <property type="entry name" value="N-ACETYLTRANSFERASE DOMAIN-CONTAINING PROTEIN"/>
    <property type="match status" value="1"/>
</dbReference>
<reference evidence="1 2" key="1">
    <citation type="submission" date="2024-04" db="EMBL/GenBank/DDBJ databases">
        <authorList>
            <consortium name="Genoscope - CEA"/>
            <person name="William W."/>
        </authorList>
    </citation>
    <scope>NUCLEOTIDE SEQUENCE [LARGE SCALE GENOMIC DNA]</scope>
</reference>